<evidence type="ECO:0000256" key="6">
    <source>
        <dbReference type="RuleBase" id="RU363041"/>
    </source>
</evidence>
<evidence type="ECO:0000256" key="5">
    <source>
        <dbReference type="ARBA" id="ARBA00023136"/>
    </source>
</evidence>
<evidence type="ECO:0000256" key="2">
    <source>
        <dbReference type="ARBA" id="ARBA00009142"/>
    </source>
</evidence>
<keyword evidence="3 6" id="KW-0812">Transmembrane</keyword>
<keyword evidence="4 6" id="KW-1133">Transmembrane helix</keyword>
<gene>
    <name evidence="7" type="ORF">D9X91_08530</name>
</gene>
<evidence type="ECO:0000256" key="1">
    <source>
        <dbReference type="ARBA" id="ARBA00004141"/>
    </source>
</evidence>
<feature type="transmembrane region" description="Helical" evidence="6">
    <location>
        <begin position="239"/>
        <end position="256"/>
    </location>
</feature>
<dbReference type="PANTHER" id="PTHR43701">
    <property type="entry name" value="MEMBRANE TRANSPORTER PROTEIN MJ0441-RELATED"/>
    <property type="match status" value="1"/>
</dbReference>
<accession>A0A3L7K1Q2</accession>
<feature type="transmembrane region" description="Helical" evidence="6">
    <location>
        <begin position="137"/>
        <end position="157"/>
    </location>
</feature>
<sequence>MYIIYFIVGLGASIVGALAGLGGGVIIKPVLDALGQYHVSTITVLSAATVFTMSVVSLLKAQSSGVKVKGKLSLIISIGSVIGGVIGKFLFNHIEVIAEDDNLITVIQAGILAVLMLVIYIFVQYKHKFKTYEIKNHSAIFLVGLILGMLASFLGIGGGPLNVAILTWLFSLEMKEASINSIFIIFFSQLSTLLTIELTTGFGRYDLSMLKFMILGGILGGFIGSSLAHKLRHTHIQKIFTITLLGIILTNLYNMIKFFI</sequence>
<dbReference type="RefSeq" id="WP_121680172.1">
    <property type="nucleotide sequence ID" value="NZ_RCVZ01000004.1"/>
</dbReference>
<protein>
    <recommendedName>
        <fullName evidence="6">Probable membrane transporter protein</fullName>
    </recommendedName>
</protein>
<dbReference type="OrthoDB" id="3181470at2"/>
<dbReference type="InterPro" id="IPR051598">
    <property type="entry name" value="TSUP/Inactive_protease-like"/>
</dbReference>
<dbReference type="Pfam" id="PF01925">
    <property type="entry name" value="TauE"/>
    <property type="match status" value="1"/>
</dbReference>
<dbReference type="InterPro" id="IPR002781">
    <property type="entry name" value="TM_pro_TauE-like"/>
</dbReference>
<feature type="transmembrane region" description="Helical" evidence="6">
    <location>
        <begin position="103"/>
        <end position="125"/>
    </location>
</feature>
<feature type="transmembrane region" description="Helical" evidence="6">
    <location>
        <begin position="177"/>
        <end position="196"/>
    </location>
</feature>
<evidence type="ECO:0000256" key="3">
    <source>
        <dbReference type="ARBA" id="ARBA00022692"/>
    </source>
</evidence>
<comment type="caution">
    <text evidence="7">The sequence shown here is derived from an EMBL/GenBank/DDBJ whole genome shotgun (WGS) entry which is preliminary data.</text>
</comment>
<evidence type="ECO:0000313" key="8">
    <source>
        <dbReference type="Proteomes" id="UP000276770"/>
    </source>
</evidence>
<evidence type="ECO:0000256" key="4">
    <source>
        <dbReference type="ARBA" id="ARBA00022989"/>
    </source>
</evidence>
<proteinExistence type="inferred from homology"/>
<feature type="transmembrane region" description="Helical" evidence="6">
    <location>
        <begin position="71"/>
        <end position="91"/>
    </location>
</feature>
<keyword evidence="8" id="KW-1185">Reference proteome</keyword>
<evidence type="ECO:0000313" key="7">
    <source>
        <dbReference type="EMBL" id="RLQ96319.1"/>
    </source>
</evidence>
<dbReference type="AlphaFoldDB" id="A0A3L7K1Q2"/>
<dbReference type="Proteomes" id="UP000276770">
    <property type="component" value="Unassembled WGS sequence"/>
</dbReference>
<reference evidence="7 8" key="1">
    <citation type="submission" date="2018-10" db="EMBL/GenBank/DDBJ databases">
        <title>Falsibacillus sp. genome draft.</title>
        <authorList>
            <person name="Shi S."/>
        </authorList>
    </citation>
    <scope>NUCLEOTIDE SEQUENCE [LARGE SCALE GENOMIC DNA]</scope>
    <source>
        <strain evidence="7 8">GY 10110</strain>
    </source>
</reference>
<comment type="subcellular location">
    <subcellularLocation>
        <location evidence="6">Cell membrane</location>
        <topology evidence="6">Multi-pass membrane protein</topology>
    </subcellularLocation>
    <subcellularLocation>
        <location evidence="1">Membrane</location>
        <topology evidence="1">Multi-pass membrane protein</topology>
    </subcellularLocation>
</comment>
<comment type="similarity">
    <text evidence="2 6">Belongs to the 4-toluene sulfonate uptake permease (TSUP) (TC 2.A.102) family.</text>
</comment>
<dbReference type="PANTHER" id="PTHR43701:SF2">
    <property type="entry name" value="MEMBRANE TRANSPORTER PROTEIN YJNA-RELATED"/>
    <property type="match status" value="1"/>
</dbReference>
<keyword evidence="6" id="KW-1003">Cell membrane</keyword>
<dbReference type="EMBL" id="RCVZ01000004">
    <property type="protein sequence ID" value="RLQ96319.1"/>
    <property type="molecule type" value="Genomic_DNA"/>
</dbReference>
<feature type="transmembrane region" description="Helical" evidence="6">
    <location>
        <begin position="208"/>
        <end position="227"/>
    </location>
</feature>
<feature type="transmembrane region" description="Helical" evidence="6">
    <location>
        <begin position="39"/>
        <end position="59"/>
    </location>
</feature>
<keyword evidence="5 6" id="KW-0472">Membrane</keyword>
<name>A0A3L7K1Q2_9BACI</name>
<dbReference type="GO" id="GO:0005886">
    <property type="term" value="C:plasma membrane"/>
    <property type="evidence" value="ECO:0007669"/>
    <property type="project" value="UniProtKB-SubCell"/>
</dbReference>
<feature type="transmembrane region" description="Helical" evidence="6">
    <location>
        <begin position="7"/>
        <end position="27"/>
    </location>
</feature>
<organism evidence="7 8">
    <name type="scientific">Falsibacillus albus</name>
    <dbReference type="NCBI Taxonomy" id="2478915"/>
    <lineage>
        <taxon>Bacteria</taxon>
        <taxon>Bacillati</taxon>
        <taxon>Bacillota</taxon>
        <taxon>Bacilli</taxon>
        <taxon>Bacillales</taxon>
        <taxon>Bacillaceae</taxon>
        <taxon>Falsibacillus</taxon>
    </lineage>
</organism>